<dbReference type="EMBL" id="JANPWB010000001">
    <property type="protein sequence ID" value="KAJ1214423.1"/>
    <property type="molecule type" value="Genomic_DNA"/>
</dbReference>
<protein>
    <submittedName>
        <fullName evidence="2">Uncharacterized protein</fullName>
    </submittedName>
</protein>
<dbReference type="AlphaFoldDB" id="A0AAV7WMC9"/>
<keyword evidence="3" id="KW-1185">Reference proteome</keyword>
<evidence type="ECO:0000313" key="3">
    <source>
        <dbReference type="Proteomes" id="UP001066276"/>
    </source>
</evidence>
<proteinExistence type="predicted"/>
<evidence type="ECO:0000256" key="1">
    <source>
        <dbReference type="SAM" id="MobiDB-lite"/>
    </source>
</evidence>
<reference evidence="2" key="1">
    <citation type="journal article" date="2022" name="bioRxiv">
        <title>Sequencing and chromosome-scale assembly of the giantPleurodeles waltlgenome.</title>
        <authorList>
            <person name="Brown T."/>
            <person name="Elewa A."/>
            <person name="Iarovenko S."/>
            <person name="Subramanian E."/>
            <person name="Araus A.J."/>
            <person name="Petzold A."/>
            <person name="Susuki M."/>
            <person name="Suzuki K.-i.T."/>
            <person name="Hayashi T."/>
            <person name="Toyoda A."/>
            <person name="Oliveira C."/>
            <person name="Osipova E."/>
            <person name="Leigh N.D."/>
            <person name="Simon A."/>
            <person name="Yun M.H."/>
        </authorList>
    </citation>
    <scope>NUCLEOTIDE SEQUENCE</scope>
    <source>
        <strain evidence="2">20211129_DDA</strain>
        <tissue evidence="2">Liver</tissue>
    </source>
</reference>
<gene>
    <name evidence="2" type="ORF">NDU88_002042</name>
</gene>
<feature type="region of interest" description="Disordered" evidence="1">
    <location>
        <begin position="57"/>
        <end position="95"/>
    </location>
</feature>
<comment type="caution">
    <text evidence="2">The sequence shown here is derived from an EMBL/GenBank/DDBJ whole genome shotgun (WGS) entry which is preliminary data.</text>
</comment>
<evidence type="ECO:0000313" key="2">
    <source>
        <dbReference type="EMBL" id="KAJ1214423.1"/>
    </source>
</evidence>
<name>A0AAV7WMC9_PLEWA</name>
<organism evidence="2 3">
    <name type="scientific">Pleurodeles waltl</name>
    <name type="common">Iberian ribbed newt</name>
    <dbReference type="NCBI Taxonomy" id="8319"/>
    <lineage>
        <taxon>Eukaryota</taxon>
        <taxon>Metazoa</taxon>
        <taxon>Chordata</taxon>
        <taxon>Craniata</taxon>
        <taxon>Vertebrata</taxon>
        <taxon>Euteleostomi</taxon>
        <taxon>Amphibia</taxon>
        <taxon>Batrachia</taxon>
        <taxon>Caudata</taxon>
        <taxon>Salamandroidea</taxon>
        <taxon>Salamandridae</taxon>
        <taxon>Pleurodelinae</taxon>
        <taxon>Pleurodeles</taxon>
    </lineage>
</organism>
<sequence>MAQHCPVSISRPKVSYPEGNLLAANEDTRLDEGGVCKPIVSSLEGRGIPRGLLTTTEQQREGHAGSQMLEETTTRRLPDAWWDEQEEVKSTDRPA</sequence>
<accession>A0AAV7WMC9</accession>
<dbReference type="Proteomes" id="UP001066276">
    <property type="component" value="Chromosome 1_1"/>
</dbReference>